<evidence type="ECO:0000313" key="6">
    <source>
        <dbReference type="EMBL" id="KAJ8425875.1"/>
    </source>
</evidence>
<dbReference type="SUPFAM" id="SSF57997">
    <property type="entry name" value="Tropomyosin"/>
    <property type="match status" value="2"/>
</dbReference>
<dbReference type="EMBL" id="JAKOGI010001385">
    <property type="protein sequence ID" value="KAJ8425875.1"/>
    <property type="molecule type" value="Genomic_DNA"/>
</dbReference>
<keyword evidence="1 3" id="KW-0175">Coiled coil</keyword>
<reference evidence="6" key="1">
    <citation type="submission" date="2022-04" db="EMBL/GenBank/DDBJ databases">
        <title>Carnegiea gigantea Genome sequencing and assembly v2.</title>
        <authorList>
            <person name="Copetti D."/>
            <person name="Sanderson M.J."/>
            <person name="Burquez A."/>
            <person name="Wojciechowski M.F."/>
        </authorList>
    </citation>
    <scope>NUCLEOTIDE SEQUENCE</scope>
    <source>
        <strain evidence="6">SGP5-SGP5p</strain>
        <tissue evidence="6">Aerial part</tissue>
    </source>
</reference>
<feature type="region of interest" description="Disordered" evidence="4">
    <location>
        <begin position="136"/>
        <end position="199"/>
    </location>
</feature>
<dbReference type="OrthoDB" id="10255522at2759"/>
<feature type="region of interest" description="Disordered" evidence="4">
    <location>
        <begin position="220"/>
        <end position="244"/>
    </location>
</feature>
<evidence type="ECO:0000256" key="1">
    <source>
        <dbReference type="ARBA" id="ARBA00023054"/>
    </source>
</evidence>
<dbReference type="InterPro" id="IPR011684">
    <property type="entry name" value="NAB"/>
</dbReference>
<protein>
    <recommendedName>
        <fullName evidence="5">NAB domain-containing protein</fullName>
    </recommendedName>
</protein>
<evidence type="ECO:0000256" key="3">
    <source>
        <dbReference type="SAM" id="Coils"/>
    </source>
</evidence>
<feature type="coiled-coil region" evidence="3">
    <location>
        <begin position="1456"/>
        <end position="1483"/>
    </location>
</feature>
<organism evidence="6 7">
    <name type="scientific">Carnegiea gigantea</name>
    <dbReference type="NCBI Taxonomy" id="171969"/>
    <lineage>
        <taxon>Eukaryota</taxon>
        <taxon>Viridiplantae</taxon>
        <taxon>Streptophyta</taxon>
        <taxon>Embryophyta</taxon>
        <taxon>Tracheophyta</taxon>
        <taxon>Spermatophyta</taxon>
        <taxon>Magnoliopsida</taxon>
        <taxon>eudicotyledons</taxon>
        <taxon>Gunneridae</taxon>
        <taxon>Pentapetalae</taxon>
        <taxon>Caryophyllales</taxon>
        <taxon>Cactineae</taxon>
        <taxon>Cactaceae</taxon>
        <taxon>Cactoideae</taxon>
        <taxon>Echinocereeae</taxon>
        <taxon>Carnegiea</taxon>
    </lineage>
</organism>
<feature type="coiled-coil region" evidence="3">
    <location>
        <begin position="1273"/>
        <end position="1300"/>
    </location>
</feature>
<dbReference type="PROSITE" id="PS51774">
    <property type="entry name" value="NAB"/>
    <property type="match status" value="1"/>
</dbReference>
<dbReference type="PANTHER" id="PTHR32258:SF32">
    <property type="entry name" value="PROTEIN NETWORKED 1D"/>
    <property type="match status" value="1"/>
</dbReference>
<dbReference type="Gene3D" id="1.10.287.1490">
    <property type="match status" value="1"/>
</dbReference>
<evidence type="ECO:0000259" key="5">
    <source>
        <dbReference type="PROSITE" id="PS51774"/>
    </source>
</evidence>
<proteinExistence type="inferred from homology"/>
<evidence type="ECO:0000256" key="2">
    <source>
        <dbReference type="ARBA" id="ARBA00038006"/>
    </source>
</evidence>
<feature type="domain" description="NAB" evidence="5">
    <location>
        <begin position="15"/>
        <end position="123"/>
    </location>
</feature>
<dbReference type="Proteomes" id="UP001153076">
    <property type="component" value="Unassembled WGS sequence"/>
</dbReference>
<name>A0A9Q1GSK4_9CARY</name>
<feature type="compositionally biased region" description="Polar residues" evidence="4">
    <location>
        <begin position="229"/>
        <end position="239"/>
    </location>
</feature>
<dbReference type="GO" id="GO:0051015">
    <property type="term" value="F:actin filament binding"/>
    <property type="evidence" value="ECO:0007669"/>
    <property type="project" value="TreeGrafter"/>
</dbReference>
<feature type="region of interest" description="Disordered" evidence="4">
    <location>
        <begin position="1696"/>
        <end position="1718"/>
    </location>
</feature>
<dbReference type="InterPro" id="IPR051861">
    <property type="entry name" value="NET_actin-binding_domain"/>
</dbReference>
<evidence type="ECO:0000313" key="7">
    <source>
        <dbReference type="Proteomes" id="UP001153076"/>
    </source>
</evidence>
<feature type="region of interest" description="Disordered" evidence="4">
    <location>
        <begin position="1531"/>
        <end position="1592"/>
    </location>
</feature>
<dbReference type="GO" id="GO:0005886">
    <property type="term" value="C:plasma membrane"/>
    <property type="evidence" value="ECO:0007669"/>
    <property type="project" value="TreeGrafter"/>
</dbReference>
<gene>
    <name evidence="6" type="ORF">Cgig2_033148</name>
</gene>
<feature type="coiled-coil region" evidence="3">
    <location>
        <begin position="1056"/>
        <end position="1153"/>
    </location>
</feature>
<accession>A0A9Q1GSK4</accession>
<dbReference type="Pfam" id="PF07765">
    <property type="entry name" value="KIP1"/>
    <property type="match status" value="1"/>
</dbReference>
<feature type="compositionally biased region" description="Basic and acidic residues" evidence="4">
    <location>
        <begin position="174"/>
        <end position="189"/>
    </location>
</feature>
<dbReference type="PANTHER" id="PTHR32258">
    <property type="entry name" value="PROTEIN NETWORKED 4A"/>
    <property type="match status" value="1"/>
</dbReference>
<comment type="similarity">
    <text evidence="2">Belongs to the NET family.</text>
</comment>
<feature type="coiled-coil region" evidence="3">
    <location>
        <begin position="519"/>
        <end position="850"/>
    </location>
</feature>
<sequence length="1794" mass="204213">MAAAALSRSKTKAMYSWWWDSHISPKNSKWLKENLTGLYEHGTIGSNRNIFFAIWGSASLFLPSDMDNKVRMMIKLIEVDEDSFVRRAEVYFKRRPELMKLVEEFYRAYRALAERYDHATGVIRHAHRTMTEAFPDQVPSLMNDDGPINASYDSDPHKPEMQASGPASPDPDESSEKNGDFTGELDKLAGRKGSKQLNGLEKARKGLSFHEVEQIEAESLKKNEKHQVQTKVSSESGTLGKSDADMEALREAIAKLEAEKEAGLLQYQQTLERLSKLESEVSRAKEDSRGLNGRACKAEAEVQNLKETLVGVEAEREASLRQYQQCLDRISNLESRIALAAQDTGQLTERASKAEKETETLKEELAHLKAEKQGLLGKYLESLEKIANLENKLLLAEDYATRTSERAGRAEKEVETLKETITRLTEEKEAAVHKYEQCLEKIAAFEREIAAIHEEAERLRAQVHDGVAKLKGTEEQCLLLDKSNKSLQSEVDSLVQKVGVQDQELSEKQKELGRLWTCVQEERMRFMEAENAFQSLQNLHSKVQEELRSVATELQKKVQLLKDMEVHNQHLQDEVQKTKDENKSLTDLNLSSAVTIRSMQNDIFDLKDQKGKLEQELELRLDQRNALQQEIYCLKEELNNLTQRHQEVLAKVQSVGLEPETFGSSVKYLQDENSELKERCQRNEVEIAALVGKLSVMEKLIEKNELLENSLADLQAELEGAREKLKSLEESCQLLMGEKSTLAADKATLISQLQITTENLEKLAERNSFLENSLFDVNAELEMLRVKSKNLEDSCRLLNDQNSVLVTEKQTLSSQLEMTQQKLEDLGKRHADLEQRYTGLEEERESTLRRVEELQSCLEVEKQEHANSNQLNQTKIIDLESQIRLLQEVGDHMKEEFEEELDKAVNAQFDIFILCKCIQNLRDKNTLLMGYCEKLLEASKLSEKLISELEHTSHEQQEDLRVLSNEIKGLRKGMFQLLEALQSGAGPEDTGYDNNDQRILHHILGKLDDIKISLCEALDENQALVVEKSVILAVLGRLRKDVDDLNAVIIVLWQEIDIRNNQILALQKEMQQLLESNEELILKVRDGNQKEAAVLVEVEILRKRLFDLQGAYEDLRKEKCKAIKDKESVQKAYEVLEEEKHDLEQECSCVVKEAVALDNLSFVFKNIMSEKARRVVELTENVDQLGYDNGLLLGKMRITESKLEGILAKNISLEALLKEAENELCGLRVANDKLKVEMASGKETLCMKEMRLSEAEATKVLQQNQILELSEIIHYLESQISRISKEYEEAKARVGALSSELQQGKDAVELWETLACTFFTELQSACVREALIKEKFYELIKDYEILEEESYSKGTDIVQLQERVRVLEDENSEIKAQLAADFSAVMSLRDSVASLEKHATLQRKLGESDEEKEDVLQAQTMKEEKGAAATQFGGLVDLQDVPGRIRAVEKAVIELKQHAEEQHSSLRSDLDSAIRQLQLLKSQSSSRHGSRRFSKRFVLNPEEVVDNLPIDVPEPGDELLMKDIVLDQVSDLSSDGKKSRRKTSSNDQTLQYWETIDHQGGSIDLTVGKPGKPSDLEDRRENRSSRPSSELTVEKELLFVEEEESLERFPQTHHEDDDNKTKFLERLASDVQKLKNLQTTVQDLKGKLEKCPSKEKSAECVGVKDQLEETEAAISKLSDYGKKLIKKIEKLPSFDATSTADSVSDGGRGRRRQCSEKARRMSEKIGRLQLDVQKMHFVLMKLDENKVGQSGTGVPEWNTRVLLRDYLYGHGFRTPRKRIKTRFCGCVRPSSMDD</sequence>
<feature type="compositionally biased region" description="Basic and acidic residues" evidence="4">
    <location>
        <begin position="1572"/>
        <end position="1584"/>
    </location>
</feature>
<keyword evidence="7" id="KW-1185">Reference proteome</keyword>
<comment type="caution">
    <text evidence="6">The sequence shown here is derived from an EMBL/GenBank/DDBJ whole genome shotgun (WGS) entry which is preliminary data.</text>
</comment>
<evidence type="ECO:0000256" key="4">
    <source>
        <dbReference type="SAM" id="MobiDB-lite"/>
    </source>
</evidence>